<evidence type="ECO:0000256" key="1">
    <source>
        <dbReference type="ARBA" id="ARBA00004555"/>
    </source>
</evidence>
<dbReference type="PANTHER" id="PTHR31646:SF5">
    <property type="entry name" value="(MNN2), PUTATIVE (AFU_ORTHOLOGUE AFUA_6G04450)-RELATED"/>
    <property type="match status" value="1"/>
</dbReference>
<dbReference type="Proteomes" id="UP000000560">
    <property type="component" value="Chromosome I"/>
</dbReference>
<dbReference type="InterPro" id="IPR029044">
    <property type="entry name" value="Nucleotide-diphossugar_trans"/>
</dbReference>
<comment type="subcellular location">
    <subcellularLocation>
        <location evidence="1">Golgi apparatus</location>
    </subcellularLocation>
</comment>
<protein>
    <submittedName>
        <fullName evidence="6">Alpha-1,2-mannosyltransferase (Mnn2), putative (AFU_orthologue AFUA_6G04450)</fullName>
    </submittedName>
</protein>
<dbReference type="GO" id="GO:0000026">
    <property type="term" value="F:alpha-1,2-mannosyltransferase activity"/>
    <property type="evidence" value="ECO:0000318"/>
    <property type="project" value="GO_Central"/>
</dbReference>
<dbReference type="EMBL" id="BN001301">
    <property type="protein sequence ID" value="CBF71007.1"/>
    <property type="molecule type" value="Genomic_DNA"/>
</dbReference>
<comment type="pathway">
    <text evidence="2">Protein modification; protein glycosylation.</text>
</comment>
<sequence>MALPRPLTRVRIVLLAVALTFFSIWSYSRYPSSSSSLPKAPFANTNGHTQKQVLTGHIQAWSQLQPVLLTSMPKCDSPVRLGTAPSIRVEESDPDNRPEMLDMLPEEVDEMKNAHMKFLDAVNMNVVRLHYVPNTRGIISTAGGSYLPVLVISLRMLRRTGSELPVEVFLANDEEYESFVCDVVLPSLNAQCVVLSHIFDAAPKVMEIEKYQLKLFAMLFSSFEEFLFLDADAFPLLKPESLFTNEPFKSRGMVTWPDFWASTVSSYYYEIASQPAPKPGTSPRQSTESGEILISKKTHTKTLLLSAYYNLWGPKYYYPLLSQGAAGEGDKETFVAAAIAVGEPYYHVTEGIVAMGHSSAGGLAGSAMVQFDPAEDYALHKEQNSLADLAAAKSSGTETPRPFFIHANFPKFDPATVFEPHEVNPAFADDGSYTRAWTIPENVIENFGADVEKRYWSEILWTACELEGKFRSWSGKKGICSGVRAYWNAVFAATRADTQAHAGMSLGLI</sequence>
<dbReference type="Pfam" id="PF11051">
    <property type="entry name" value="Mannosyl_trans3"/>
    <property type="match status" value="2"/>
</dbReference>
<dbReference type="AlphaFoldDB" id="Q5AYQ9"/>
<evidence type="ECO:0000313" key="6">
    <source>
        <dbReference type="EMBL" id="CBF71007.1"/>
    </source>
</evidence>
<keyword evidence="5" id="KW-0333">Golgi apparatus</keyword>
<dbReference type="GeneID" id="2870693"/>
<evidence type="ECO:0000256" key="3">
    <source>
        <dbReference type="ARBA" id="ARBA00009105"/>
    </source>
</evidence>
<dbReference type="FunCoup" id="Q5AYQ9">
    <property type="interactions" value="77"/>
</dbReference>
<accession>Q5AYQ9</accession>
<dbReference type="OMA" id="SKNMVTW"/>
<accession>C8V0V4</accession>
<dbReference type="eggNOG" id="ENOG502QQ16">
    <property type="taxonomic scope" value="Eukaryota"/>
</dbReference>
<dbReference type="OrthoDB" id="4484309at2759"/>
<dbReference type="InParanoid" id="Q5AYQ9"/>
<gene>
    <name evidence="6" type="ORF">ANIA_06571</name>
</gene>
<dbReference type="SUPFAM" id="SSF53448">
    <property type="entry name" value="Nucleotide-diphospho-sugar transferases"/>
    <property type="match status" value="1"/>
</dbReference>
<keyword evidence="7" id="KW-1185">Reference proteome</keyword>
<reference evidence="7" key="2">
    <citation type="journal article" date="2009" name="Fungal Genet. Biol.">
        <title>The 2008 update of the Aspergillus nidulans genome annotation: a community effort.</title>
        <authorList>
            <person name="Wortman J.R."/>
            <person name="Gilsenan J.M."/>
            <person name="Joardar V."/>
            <person name="Deegan J."/>
            <person name="Clutterbuck J."/>
            <person name="Andersen M.R."/>
            <person name="Archer D."/>
            <person name="Bencina M."/>
            <person name="Braus G."/>
            <person name="Coutinho P."/>
            <person name="von Dohren H."/>
            <person name="Doonan J."/>
            <person name="Driessen A.J."/>
            <person name="Durek P."/>
            <person name="Espeso E."/>
            <person name="Fekete E."/>
            <person name="Flipphi M."/>
            <person name="Estrada C.G."/>
            <person name="Geysens S."/>
            <person name="Goldman G."/>
            <person name="de Groot P.W."/>
            <person name="Hansen K."/>
            <person name="Harris S.D."/>
            <person name="Heinekamp T."/>
            <person name="Helmstaedt K."/>
            <person name="Henrissat B."/>
            <person name="Hofmann G."/>
            <person name="Homan T."/>
            <person name="Horio T."/>
            <person name="Horiuchi H."/>
            <person name="James S."/>
            <person name="Jones M."/>
            <person name="Karaffa L."/>
            <person name="Karanyi Z."/>
            <person name="Kato M."/>
            <person name="Keller N."/>
            <person name="Kelly D.E."/>
            <person name="Kiel J.A."/>
            <person name="Kim J.M."/>
            <person name="van der Klei I.J."/>
            <person name="Klis F.M."/>
            <person name="Kovalchuk A."/>
            <person name="Krasevec N."/>
            <person name="Kubicek C.P."/>
            <person name="Liu B."/>
            <person name="Maccabe A."/>
            <person name="Meyer V."/>
            <person name="Mirabito P."/>
            <person name="Miskei M."/>
            <person name="Mos M."/>
            <person name="Mullins J."/>
            <person name="Nelson D.R."/>
            <person name="Nielsen J."/>
            <person name="Oakley B.R."/>
            <person name="Osmani S.A."/>
            <person name="Pakula T."/>
            <person name="Paszewski A."/>
            <person name="Paulsen I."/>
            <person name="Pilsyk S."/>
            <person name="Pocsi I."/>
            <person name="Punt P.J."/>
            <person name="Ram A.F."/>
            <person name="Ren Q."/>
            <person name="Robellet X."/>
            <person name="Robson G."/>
            <person name="Seiboth B."/>
            <person name="van Solingen P."/>
            <person name="Specht T."/>
            <person name="Sun J."/>
            <person name="Taheri-Talesh N."/>
            <person name="Takeshita N."/>
            <person name="Ussery D."/>
            <person name="vanKuyk P.A."/>
            <person name="Visser H."/>
            <person name="van de Vondervoort P.J."/>
            <person name="de Vries R.P."/>
            <person name="Walton J."/>
            <person name="Xiang X."/>
            <person name="Xiong Y."/>
            <person name="Zeng A.P."/>
            <person name="Brandt B.W."/>
            <person name="Cornell M.J."/>
            <person name="van den Hondel C.A."/>
            <person name="Visser J."/>
            <person name="Oliver S.G."/>
            <person name="Turner G."/>
        </authorList>
    </citation>
    <scope>GENOME REANNOTATION</scope>
    <source>
        <strain evidence="7">FGSC A4 / ATCC 38163 / CBS 112.46 / NRRL 194 / M139</strain>
    </source>
</reference>
<evidence type="ECO:0000256" key="2">
    <source>
        <dbReference type="ARBA" id="ARBA00004922"/>
    </source>
</evidence>
<dbReference type="GO" id="GO:0046354">
    <property type="term" value="P:mannan biosynthetic process"/>
    <property type="evidence" value="ECO:0000318"/>
    <property type="project" value="GO_Central"/>
</dbReference>
<dbReference type="GO" id="GO:0005794">
    <property type="term" value="C:Golgi apparatus"/>
    <property type="evidence" value="ECO:0000318"/>
    <property type="project" value="GO_Central"/>
</dbReference>
<dbReference type="VEuPathDB" id="FungiDB:AN6571"/>
<proteinExistence type="inferred from homology"/>
<evidence type="ECO:0000256" key="4">
    <source>
        <dbReference type="ARBA" id="ARBA00022679"/>
    </source>
</evidence>
<dbReference type="CAZy" id="GT71">
    <property type="family name" value="Glycosyltransferase Family 71"/>
</dbReference>
<dbReference type="HOGENOM" id="CLU_013298_0_1_1"/>
<organism evidence="6 7">
    <name type="scientific">Emericella nidulans (strain FGSC A4 / ATCC 38163 / CBS 112.46 / NRRL 194 / M139)</name>
    <name type="common">Aspergillus nidulans</name>
    <dbReference type="NCBI Taxonomy" id="227321"/>
    <lineage>
        <taxon>Eukaryota</taxon>
        <taxon>Fungi</taxon>
        <taxon>Dikarya</taxon>
        <taxon>Ascomycota</taxon>
        <taxon>Pezizomycotina</taxon>
        <taxon>Eurotiomycetes</taxon>
        <taxon>Eurotiomycetidae</taxon>
        <taxon>Eurotiales</taxon>
        <taxon>Aspergillaceae</taxon>
        <taxon>Aspergillus</taxon>
        <taxon>Aspergillus subgen. Nidulantes</taxon>
    </lineage>
</organism>
<comment type="similarity">
    <text evidence="3">Belongs to the MNN1/MNT family.</text>
</comment>
<dbReference type="PANTHER" id="PTHR31646">
    <property type="entry name" value="ALPHA-1,2-MANNOSYLTRANSFERASE MNN2"/>
    <property type="match status" value="1"/>
</dbReference>
<evidence type="ECO:0000313" key="7">
    <source>
        <dbReference type="Proteomes" id="UP000000560"/>
    </source>
</evidence>
<dbReference type="RefSeq" id="XP_664175.1">
    <property type="nucleotide sequence ID" value="XM_659083.1"/>
</dbReference>
<dbReference type="KEGG" id="ani:ANIA_06571"/>
<dbReference type="STRING" id="227321.Q5AYQ9"/>
<name>Q5AYQ9_EMENI</name>
<keyword evidence="4" id="KW-0808">Transferase</keyword>
<reference evidence="7" key="1">
    <citation type="journal article" date="2005" name="Nature">
        <title>Sequencing of Aspergillus nidulans and comparative analysis with A. fumigatus and A. oryzae.</title>
        <authorList>
            <person name="Galagan J.E."/>
            <person name="Calvo S.E."/>
            <person name="Cuomo C."/>
            <person name="Ma L.J."/>
            <person name="Wortman J.R."/>
            <person name="Batzoglou S."/>
            <person name="Lee S.I."/>
            <person name="Basturkmen M."/>
            <person name="Spevak C.C."/>
            <person name="Clutterbuck J."/>
            <person name="Kapitonov V."/>
            <person name="Jurka J."/>
            <person name="Scazzocchio C."/>
            <person name="Farman M."/>
            <person name="Butler J."/>
            <person name="Purcell S."/>
            <person name="Harris S."/>
            <person name="Braus G.H."/>
            <person name="Draht O."/>
            <person name="Busch S."/>
            <person name="D'Enfert C."/>
            <person name="Bouchier C."/>
            <person name="Goldman G.H."/>
            <person name="Bell-Pedersen D."/>
            <person name="Griffiths-Jones S."/>
            <person name="Doonan J.H."/>
            <person name="Yu J."/>
            <person name="Vienken K."/>
            <person name="Pain A."/>
            <person name="Freitag M."/>
            <person name="Selker E.U."/>
            <person name="Archer D.B."/>
            <person name="Penalva M.A."/>
            <person name="Oakley B.R."/>
            <person name="Momany M."/>
            <person name="Tanaka T."/>
            <person name="Kumagai T."/>
            <person name="Asai K."/>
            <person name="Machida M."/>
            <person name="Nierman W.C."/>
            <person name="Denning D.W."/>
            <person name="Caddick M."/>
            <person name="Hynes M."/>
            <person name="Paoletti M."/>
            <person name="Fischer R."/>
            <person name="Miller B."/>
            <person name="Dyer P."/>
            <person name="Sachs M.S."/>
            <person name="Osmani S.A."/>
            <person name="Birren B.W."/>
        </authorList>
    </citation>
    <scope>NUCLEOTIDE SEQUENCE [LARGE SCALE GENOMIC DNA]</scope>
    <source>
        <strain evidence="7">FGSC A4 / ATCC 38163 / CBS 112.46 / NRRL 194 / M139</strain>
    </source>
</reference>
<dbReference type="InterPro" id="IPR022751">
    <property type="entry name" value="Alpha_mannosyltransferase"/>
</dbReference>
<evidence type="ECO:0000256" key="5">
    <source>
        <dbReference type="ARBA" id="ARBA00023034"/>
    </source>
</evidence>